<reference evidence="1 2" key="1">
    <citation type="submission" date="2021-08" db="EMBL/GenBank/DDBJ databases">
        <title>Genome sequence analysis of Clostridium chauvoei strains of European origin and evaluation of typing options for outbreak investigations.</title>
        <authorList>
            <person name="Abdel-Glil M."/>
            <person name="Thomas P."/>
            <person name="Seyboldt C."/>
        </authorList>
    </citation>
    <scope>NUCLEOTIDE SEQUENCE [LARGE SCALE GENOMIC DNA]</scope>
    <source>
        <strain evidence="1 2">S0260-09</strain>
    </source>
</reference>
<dbReference type="RefSeq" id="WP_021874546.1">
    <property type="nucleotide sequence ID" value="NZ_CP018624.1"/>
</dbReference>
<protein>
    <submittedName>
        <fullName evidence="1">DUF3006 domain-containing protein</fullName>
    </submittedName>
</protein>
<dbReference type="Pfam" id="PF11213">
    <property type="entry name" value="DUF3006"/>
    <property type="match status" value="1"/>
</dbReference>
<dbReference type="KEGG" id="cchv:BTM20_02380"/>
<sequence length="71" mass="8403">MNNFTIDRIEGEYAVLETELGDFINIKKDLIDGKFNEGDILVKKGDRFKVDDVLTKNRREYIKNMMKGMWE</sequence>
<name>A0ABD4RKD2_9CLOT</name>
<gene>
    <name evidence="1" type="ORF">K4H94_12165</name>
</gene>
<dbReference type="InterPro" id="IPR021377">
    <property type="entry name" value="DUF3006"/>
</dbReference>
<comment type="caution">
    <text evidence="1">The sequence shown here is derived from an EMBL/GenBank/DDBJ whole genome shotgun (WGS) entry which is preliminary data.</text>
</comment>
<dbReference type="AlphaFoldDB" id="A0ABD4RKD2"/>
<proteinExistence type="predicted"/>
<evidence type="ECO:0000313" key="2">
    <source>
        <dbReference type="Proteomes" id="UP000775179"/>
    </source>
</evidence>
<accession>A0ABD4RKD2</accession>
<organism evidence="1 2">
    <name type="scientific">Clostridium chauvoei</name>
    <dbReference type="NCBI Taxonomy" id="46867"/>
    <lineage>
        <taxon>Bacteria</taxon>
        <taxon>Bacillati</taxon>
        <taxon>Bacillota</taxon>
        <taxon>Clostridia</taxon>
        <taxon>Eubacteriales</taxon>
        <taxon>Clostridiaceae</taxon>
        <taxon>Clostridium</taxon>
    </lineage>
</organism>
<dbReference type="Proteomes" id="UP000775179">
    <property type="component" value="Unassembled WGS sequence"/>
</dbReference>
<evidence type="ECO:0000313" key="1">
    <source>
        <dbReference type="EMBL" id="MBX7291748.1"/>
    </source>
</evidence>
<dbReference type="EMBL" id="JAIFTX010000036">
    <property type="protein sequence ID" value="MBX7291748.1"/>
    <property type="molecule type" value="Genomic_DNA"/>
</dbReference>
<dbReference type="GeneID" id="66300696"/>